<evidence type="ECO:0000256" key="2">
    <source>
        <dbReference type="ARBA" id="ARBA00004496"/>
    </source>
</evidence>
<dbReference type="STRING" id="765440.A0A0C3F7B6"/>
<organism evidence="11 12">
    <name type="scientific">Piloderma croceum (strain F 1598)</name>
    <dbReference type="NCBI Taxonomy" id="765440"/>
    <lineage>
        <taxon>Eukaryota</taxon>
        <taxon>Fungi</taxon>
        <taxon>Dikarya</taxon>
        <taxon>Basidiomycota</taxon>
        <taxon>Agaricomycotina</taxon>
        <taxon>Agaricomycetes</taxon>
        <taxon>Agaricomycetidae</taxon>
        <taxon>Atheliales</taxon>
        <taxon>Atheliaceae</taxon>
        <taxon>Piloderma</taxon>
    </lineage>
</organism>
<evidence type="ECO:0000256" key="1">
    <source>
        <dbReference type="ARBA" id="ARBA00004123"/>
    </source>
</evidence>
<dbReference type="GO" id="GO:0005634">
    <property type="term" value="C:nucleus"/>
    <property type="evidence" value="ECO:0007669"/>
    <property type="project" value="UniProtKB-SubCell"/>
</dbReference>
<name>A0A0C3F7B6_PILCF</name>
<feature type="repeat" description="HEAT" evidence="8">
    <location>
        <begin position="446"/>
        <end position="484"/>
    </location>
</feature>
<dbReference type="InterPro" id="IPR021133">
    <property type="entry name" value="HEAT_type_2"/>
</dbReference>
<dbReference type="Proteomes" id="UP000054166">
    <property type="component" value="Unassembled WGS sequence"/>
</dbReference>
<keyword evidence="6" id="KW-0653">Protein transport</keyword>
<dbReference type="InterPro" id="IPR040122">
    <property type="entry name" value="Importin_beta"/>
</dbReference>
<evidence type="ECO:0000256" key="9">
    <source>
        <dbReference type="SAM" id="MobiDB-lite"/>
    </source>
</evidence>
<feature type="region of interest" description="Disordered" evidence="9">
    <location>
        <begin position="279"/>
        <end position="310"/>
    </location>
</feature>
<keyword evidence="5" id="KW-0677">Repeat</keyword>
<dbReference type="Pfam" id="PF18808">
    <property type="entry name" value="Importin_rep_4"/>
    <property type="match status" value="1"/>
</dbReference>
<evidence type="ECO:0000256" key="8">
    <source>
        <dbReference type="PROSITE-ProRule" id="PRU00103"/>
    </source>
</evidence>
<dbReference type="InterPro" id="IPR057672">
    <property type="entry name" value="TPR_IPO4/5"/>
</dbReference>
<dbReference type="AlphaFoldDB" id="A0A0C3F7B6"/>
<dbReference type="InterPro" id="IPR016024">
    <property type="entry name" value="ARM-type_fold"/>
</dbReference>
<dbReference type="Gene3D" id="1.25.10.10">
    <property type="entry name" value="Leucine-rich Repeat Variant"/>
    <property type="match status" value="1"/>
</dbReference>
<dbReference type="HOGENOM" id="CLU_003794_0_2_1"/>
<keyword evidence="7" id="KW-0539">Nucleus</keyword>
<accession>A0A0C3F7B6</accession>
<dbReference type="OrthoDB" id="543373at2759"/>
<dbReference type="InterPro" id="IPR041653">
    <property type="entry name" value="Importin_rep_4"/>
</dbReference>
<evidence type="ECO:0000259" key="10">
    <source>
        <dbReference type="Pfam" id="PF25780"/>
    </source>
</evidence>
<dbReference type="PANTHER" id="PTHR10527">
    <property type="entry name" value="IMPORTIN BETA"/>
    <property type="match status" value="1"/>
</dbReference>
<dbReference type="SUPFAM" id="SSF48371">
    <property type="entry name" value="ARM repeat"/>
    <property type="match status" value="1"/>
</dbReference>
<keyword evidence="4" id="KW-0963">Cytoplasm</keyword>
<evidence type="ECO:0000313" key="11">
    <source>
        <dbReference type="EMBL" id="KIM80565.1"/>
    </source>
</evidence>
<evidence type="ECO:0000256" key="3">
    <source>
        <dbReference type="ARBA" id="ARBA00022448"/>
    </source>
</evidence>
<dbReference type="InterPro" id="IPR011989">
    <property type="entry name" value="ARM-like"/>
</dbReference>
<dbReference type="GO" id="GO:0005737">
    <property type="term" value="C:cytoplasm"/>
    <property type="evidence" value="ECO:0007669"/>
    <property type="project" value="UniProtKB-SubCell"/>
</dbReference>
<sequence length="916" mass="100842">MNLVPPDVTEELTLLLSNLMLNDNEIRLQAEKTMDDHLAQSPGIYLIALAQFAICADSDVMRSFTLMLLRRFMFRPVSDQPRPTTKAKARPQTLSDQITPAISSAIEDLLLHSFMHESSPSVRSASVETITALANNMRRKGRPWFALQPQALGMTQNGNTAMRESAFRLLAGTRMLGVCGQTDSVMKVLNGGLEDESLDVRFYALRAGVSFLSHSDEHQLVQAYPILSQMLNSLPSLPPSRLPKFLSTLSKLAVSKPILFEPHLQSLLDFLGPLILPSTDEGSTPTESKPAFTFPPPSEVPKSPKDDGDELDKEKEAMMKAVLEFMITLSEAKLGIFLSVHEWTAAVVKGCLEGMETLRDNQLEEWLESDPVDDSTDSSYARACEQSLHRLAMASDKNPVLSHTFEHLPRLLASYDWRLRRAGLAAITQVVVPWSFTIMQDDLSKLVKMVVPLFKDSHPRVRYAACQAVGQLCSDVHHSAQKKFGRELFVVLISTLEAPEKRVRSQAAAALIDLCDGIQQAEIMPYLDPIVERLLDSLNPTEDNAKQSNTYVQEQAIAALAVVAKKSPGVFSKHYSSVMPLLLNILRNSNRSDSGKLIAKTTECTGLITAAVGLDVFRPDAATLAELLVQIQHGADKGDTVLHQKLNPTWAIICRTMGAEFEPYLSAVVPPLIGVIAADNISEPASWDLLSLFTKKGGIPSLRMDAKREAFQSLAVYCSTMQAGFAPYISQSLELTLSALRLNPFYGIRDVCTPLVPTLLSCAKASNTLTTEMISSSLFELINCIGSETESTYLTSHLDFFTTSLKVVGGPPVLPPELCNGLVESMKRQLGRIADRRKNGRPQPDVNFGLDFGAMDDEMEAFALKRMEKLLYYLDSNHPLLASVSSMMVMGPNQSAHDLTYKIQSALARLDSIMGL</sequence>
<keyword evidence="3" id="KW-0813">Transport</keyword>
<dbReference type="GO" id="GO:0006606">
    <property type="term" value="P:protein import into nucleus"/>
    <property type="evidence" value="ECO:0007669"/>
    <property type="project" value="InterPro"/>
</dbReference>
<dbReference type="InParanoid" id="A0A0C3F7B6"/>
<dbReference type="Pfam" id="PF25780">
    <property type="entry name" value="TPR_IPO5"/>
    <property type="match status" value="1"/>
</dbReference>
<keyword evidence="12" id="KW-1185">Reference proteome</keyword>
<evidence type="ECO:0000256" key="4">
    <source>
        <dbReference type="ARBA" id="ARBA00022490"/>
    </source>
</evidence>
<evidence type="ECO:0000256" key="6">
    <source>
        <dbReference type="ARBA" id="ARBA00022927"/>
    </source>
</evidence>
<dbReference type="PROSITE" id="PS50077">
    <property type="entry name" value="HEAT_REPEAT"/>
    <property type="match status" value="1"/>
</dbReference>
<evidence type="ECO:0000313" key="12">
    <source>
        <dbReference type="Proteomes" id="UP000054166"/>
    </source>
</evidence>
<reference evidence="12" key="2">
    <citation type="submission" date="2015-01" db="EMBL/GenBank/DDBJ databases">
        <title>Evolutionary Origins and Diversification of the Mycorrhizal Mutualists.</title>
        <authorList>
            <consortium name="DOE Joint Genome Institute"/>
            <consortium name="Mycorrhizal Genomics Consortium"/>
            <person name="Kohler A."/>
            <person name="Kuo A."/>
            <person name="Nagy L.G."/>
            <person name="Floudas D."/>
            <person name="Copeland A."/>
            <person name="Barry K.W."/>
            <person name="Cichocki N."/>
            <person name="Veneault-Fourrey C."/>
            <person name="LaButti K."/>
            <person name="Lindquist E.A."/>
            <person name="Lipzen A."/>
            <person name="Lundell T."/>
            <person name="Morin E."/>
            <person name="Murat C."/>
            <person name="Riley R."/>
            <person name="Ohm R."/>
            <person name="Sun H."/>
            <person name="Tunlid A."/>
            <person name="Henrissat B."/>
            <person name="Grigoriev I.V."/>
            <person name="Hibbett D.S."/>
            <person name="Martin F."/>
        </authorList>
    </citation>
    <scope>NUCLEOTIDE SEQUENCE [LARGE SCALE GENOMIC DNA]</scope>
    <source>
        <strain evidence="12">F 1598</strain>
    </source>
</reference>
<protein>
    <recommendedName>
        <fullName evidence="10">IPO4/5-like TPR repeats domain-containing protein</fullName>
    </recommendedName>
</protein>
<feature type="domain" description="IPO4/5-like TPR repeats" evidence="10">
    <location>
        <begin position="119"/>
        <end position="270"/>
    </location>
</feature>
<dbReference type="EMBL" id="KN833003">
    <property type="protein sequence ID" value="KIM80565.1"/>
    <property type="molecule type" value="Genomic_DNA"/>
</dbReference>
<evidence type="ECO:0000256" key="5">
    <source>
        <dbReference type="ARBA" id="ARBA00022737"/>
    </source>
</evidence>
<dbReference type="FunCoup" id="A0A0C3F7B6">
    <property type="interactions" value="617"/>
</dbReference>
<reference evidence="11 12" key="1">
    <citation type="submission" date="2014-04" db="EMBL/GenBank/DDBJ databases">
        <authorList>
            <consortium name="DOE Joint Genome Institute"/>
            <person name="Kuo A."/>
            <person name="Tarkka M."/>
            <person name="Buscot F."/>
            <person name="Kohler A."/>
            <person name="Nagy L.G."/>
            <person name="Floudas D."/>
            <person name="Copeland A."/>
            <person name="Barry K.W."/>
            <person name="Cichocki N."/>
            <person name="Veneault-Fourrey C."/>
            <person name="LaButti K."/>
            <person name="Lindquist E.A."/>
            <person name="Lipzen A."/>
            <person name="Lundell T."/>
            <person name="Morin E."/>
            <person name="Murat C."/>
            <person name="Sun H."/>
            <person name="Tunlid A."/>
            <person name="Henrissat B."/>
            <person name="Grigoriev I.V."/>
            <person name="Hibbett D.S."/>
            <person name="Martin F."/>
            <person name="Nordberg H.P."/>
            <person name="Cantor M.N."/>
            <person name="Hua S.X."/>
        </authorList>
    </citation>
    <scope>NUCLEOTIDE SEQUENCE [LARGE SCALE GENOMIC DNA]</scope>
    <source>
        <strain evidence="11 12">F 1598</strain>
    </source>
</reference>
<proteinExistence type="predicted"/>
<evidence type="ECO:0000256" key="7">
    <source>
        <dbReference type="ARBA" id="ARBA00023242"/>
    </source>
</evidence>
<comment type="subcellular location">
    <subcellularLocation>
        <location evidence="2">Cytoplasm</location>
    </subcellularLocation>
    <subcellularLocation>
        <location evidence="1">Nucleus</location>
    </subcellularLocation>
</comment>
<gene>
    <name evidence="11" type="ORF">PILCRDRAFT_526530</name>
</gene>
<dbReference type="Pfam" id="PF12755">
    <property type="entry name" value="Vac14_Fab1_bd"/>
    <property type="match status" value="1"/>
</dbReference>